<dbReference type="GO" id="GO:0004066">
    <property type="term" value="F:asparagine synthase (glutamine-hydrolyzing) activity"/>
    <property type="evidence" value="ECO:0007669"/>
    <property type="project" value="UniProtKB-EC"/>
</dbReference>
<dbReference type="InterPro" id="IPR006426">
    <property type="entry name" value="Asn_synth_AEB"/>
</dbReference>
<comment type="catalytic activity">
    <reaction evidence="7">
        <text>L-aspartate + L-glutamine + ATP + H2O = L-asparagine + L-glutamate + AMP + diphosphate + H(+)</text>
        <dbReference type="Rhea" id="RHEA:12228"/>
        <dbReference type="ChEBI" id="CHEBI:15377"/>
        <dbReference type="ChEBI" id="CHEBI:15378"/>
        <dbReference type="ChEBI" id="CHEBI:29985"/>
        <dbReference type="ChEBI" id="CHEBI:29991"/>
        <dbReference type="ChEBI" id="CHEBI:30616"/>
        <dbReference type="ChEBI" id="CHEBI:33019"/>
        <dbReference type="ChEBI" id="CHEBI:58048"/>
        <dbReference type="ChEBI" id="CHEBI:58359"/>
        <dbReference type="ChEBI" id="CHEBI:456215"/>
        <dbReference type="EC" id="6.3.5.4"/>
    </reaction>
</comment>
<evidence type="ECO:0000313" key="12">
    <source>
        <dbReference type="Proteomes" id="UP000220828"/>
    </source>
</evidence>
<dbReference type="InterPro" id="IPR001962">
    <property type="entry name" value="Asn_synthase"/>
</dbReference>
<feature type="active site" description="For GATase activity" evidence="8">
    <location>
        <position position="2"/>
    </location>
</feature>
<dbReference type="NCBIfam" id="TIGR01536">
    <property type="entry name" value="asn_synth_AEB"/>
    <property type="match status" value="1"/>
</dbReference>
<evidence type="ECO:0000256" key="1">
    <source>
        <dbReference type="ARBA" id="ARBA00005187"/>
    </source>
</evidence>
<comment type="pathway">
    <text evidence="1">Amino-acid biosynthesis; L-asparagine biosynthesis; L-asparagine from L-aspartate (L-Gln route): step 1/1.</text>
</comment>
<proteinExistence type="inferred from homology"/>
<dbReference type="CDD" id="cd01991">
    <property type="entry name" value="Asn_synthase_B_C"/>
    <property type="match status" value="1"/>
</dbReference>
<evidence type="ECO:0000256" key="6">
    <source>
        <dbReference type="ARBA" id="ARBA00022962"/>
    </source>
</evidence>
<dbReference type="PROSITE" id="PS51278">
    <property type="entry name" value="GATASE_TYPE_2"/>
    <property type="match status" value="1"/>
</dbReference>
<feature type="binding site" evidence="9">
    <location>
        <position position="95"/>
    </location>
    <ligand>
        <name>L-glutamine</name>
        <dbReference type="ChEBI" id="CHEBI:58359"/>
    </ligand>
</feature>
<evidence type="ECO:0000256" key="3">
    <source>
        <dbReference type="ARBA" id="ARBA00012737"/>
    </source>
</evidence>
<dbReference type="CDD" id="cd00712">
    <property type="entry name" value="AsnB"/>
    <property type="match status" value="1"/>
</dbReference>
<evidence type="ECO:0000256" key="9">
    <source>
        <dbReference type="PIRSR" id="PIRSR001589-2"/>
    </source>
</evidence>
<dbReference type="OrthoDB" id="9763290at2"/>
<dbReference type="Proteomes" id="UP000220828">
    <property type="component" value="Unassembled WGS sequence"/>
</dbReference>
<dbReference type="SUPFAM" id="SSF52402">
    <property type="entry name" value="Adenine nucleotide alpha hydrolases-like"/>
    <property type="match status" value="1"/>
</dbReference>
<dbReference type="Gene3D" id="3.40.50.620">
    <property type="entry name" value="HUPs"/>
    <property type="match status" value="1"/>
</dbReference>
<dbReference type="RefSeq" id="WP_097553462.1">
    <property type="nucleotide sequence ID" value="NZ_PCMW01000018.1"/>
</dbReference>
<keyword evidence="4 9" id="KW-0547">Nucleotide-binding</keyword>
<protein>
    <recommendedName>
        <fullName evidence="3">asparagine synthase (glutamine-hydrolyzing)</fullName>
        <ecNumber evidence="3">6.3.5.4</ecNumber>
    </recommendedName>
</protein>
<dbReference type="InterPro" id="IPR033738">
    <property type="entry name" value="AsnB_N"/>
</dbReference>
<dbReference type="PANTHER" id="PTHR43284:SF1">
    <property type="entry name" value="ASPARAGINE SYNTHETASE"/>
    <property type="match status" value="1"/>
</dbReference>
<feature type="binding site" evidence="9">
    <location>
        <position position="287"/>
    </location>
    <ligand>
        <name>ATP</name>
        <dbReference type="ChEBI" id="CHEBI:30616"/>
    </ligand>
</feature>
<feature type="domain" description="Glutamine amidotransferase type-2" evidence="10">
    <location>
        <begin position="2"/>
        <end position="207"/>
    </location>
</feature>
<evidence type="ECO:0000256" key="8">
    <source>
        <dbReference type="PIRSR" id="PIRSR001589-1"/>
    </source>
</evidence>
<dbReference type="InterPro" id="IPR029055">
    <property type="entry name" value="Ntn_hydrolases_N"/>
</dbReference>
<keyword evidence="5 9" id="KW-0067">ATP-binding</keyword>
<evidence type="ECO:0000259" key="10">
    <source>
        <dbReference type="PROSITE" id="PS51278"/>
    </source>
</evidence>
<evidence type="ECO:0000256" key="2">
    <source>
        <dbReference type="ARBA" id="ARBA00005752"/>
    </source>
</evidence>
<keyword evidence="6 8" id="KW-0315">Glutamine amidotransferase</keyword>
<dbReference type="EC" id="6.3.5.4" evidence="3"/>
<dbReference type="GO" id="GO:0006529">
    <property type="term" value="P:asparagine biosynthetic process"/>
    <property type="evidence" value="ECO:0007669"/>
    <property type="project" value="UniProtKB-KW"/>
</dbReference>
<name>A0A2H3KFI6_9FLAO</name>
<evidence type="ECO:0000256" key="4">
    <source>
        <dbReference type="ARBA" id="ARBA00022741"/>
    </source>
</evidence>
<dbReference type="AlphaFoldDB" id="A0A2H3KFI6"/>
<dbReference type="InterPro" id="IPR017932">
    <property type="entry name" value="GATase_2_dom"/>
</dbReference>
<dbReference type="Gene3D" id="3.60.20.10">
    <property type="entry name" value="Glutamine Phosphoribosylpyrophosphate, subunit 1, domain 1"/>
    <property type="match status" value="1"/>
</dbReference>
<comment type="caution">
    <text evidence="11">The sequence shown here is derived from an EMBL/GenBank/DDBJ whole genome shotgun (WGS) entry which is preliminary data.</text>
</comment>
<dbReference type="PANTHER" id="PTHR43284">
    <property type="entry name" value="ASPARAGINE SYNTHETASE (GLUTAMINE-HYDROLYZING)"/>
    <property type="match status" value="1"/>
</dbReference>
<sequence length="631" mass="73413">MCGIVGIISNNVAPLLEKATQSIAHRGPDDFGFFYHDQLGFGQRRLAIQDLSENGHQPMISHCGNFVLIFNGEIYNHLEVRKSLEIKYCFKSHSDTETLLYGFIEYGKDILNQLNGIFAFAIFNKQTKEVFIARDQFGVKPLYYYADEHLFWFSSEIKSLLPLQFNKEISIPSLENYLTFLYSPAEQTPFKHVLKLLPGHYMTFKWDEYARFKIQKYYDIPFDNVRSLKTEQELIDELEQRLTKAIERQMLADVPVGFFLSGGLDSSGIVAIAKKLYPNRAFNCYTIKTNDGQDMEEGFANDLDYARKVAKHLDVHLIEVESTVDIVKDFDQMIYHLDEPQADPAPLSVLQICTQARKDGQIVLLGGTAGDDLFSGYRRHQALRIEKYLVYCPLFFRKLVQKIINKLPANKPLFRRARKLTANIHLSQQDRLVGYFSWLDKDIIDTLFAKKYQLEAKNYQPLQILKNYLKNIEIEKDILNKMLYLEMKFFLVDHNLNYTDKMSMATGVEVRVPFLDKELVEFSTQIPTNLKLKGMTTKYILKKVMEKYLPHEVIYRPKSGFGAPVRQWITQDMDQTIQAYLSKSNVEKRGIFDYDKIQELIEDNKSGKIDASYTVWCLLSIESWMRQFVDN</sequence>
<dbReference type="Pfam" id="PF00733">
    <property type="entry name" value="Asn_synthase"/>
    <property type="match status" value="1"/>
</dbReference>
<evidence type="ECO:0000256" key="5">
    <source>
        <dbReference type="ARBA" id="ARBA00022840"/>
    </source>
</evidence>
<evidence type="ECO:0000313" key="11">
    <source>
        <dbReference type="EMBL" id="PDS26228.1"/>
    </source>
</evidence>
<dbReference type="InterPro" id="IPR051786">
    <property type="entry name" value="ASN_synthetase/amidase"/>
</dbReference>
<accession>A0A2H3KFI6</accession>
<dbReference type="GO" id="GO:0005829">
    <property type="term" value="C:cytosol"/>
    <property type="evidence" value="ECO:0007669"/>
    <property type="project" value="TreeGrafter"/>
</dbReference>
<dbReference type="InterPro" id="IPR014729">
    <property type="entry name" value="Rossmann-like_a/b/a_fold"/>
</dbReference>
<keyword evidence="8" id="KW-0028">Amino-acid biosynthesis</keyword>
<keyword evidence="8" id="KW-0061">Asparagine biosynthesis</keyword>
<gene>
    <name evidence="11" type="primary">asnB</name>
    <name evidence="11" type="ORF">B0A77_02635</name>
</gene>
<dbReference type="SUPFAM" id="SSF56235">
    <property type="entry name" value="N-terminal nucleophile aminohydrolases (Ntn hydrolases)"/>
    <property type="match status" value="1"/>
</dbReference>
<comment type="similarity">
    <text evidence="2">Belongs to the asparagine synthetase family.</text>
</comment>
<dbReference type="EMBL" id="PCMW01000018">
    <property type="protein sequence ID" value="PDS26228.1"/>
    <property type="molecule type" value="Genomic_DNA"/>
</dbReference>
<dbReference type="PIRSF" id="PIRSF001589">
    <property type="entry name" value="Asn_synthetase_glu-h"/>
    <property type="match status" value="1"/>
</dbReference>
<dbReference type="Pfam" id="PF13537">
    <property type="entry name" value="GATase_7"/>
    <property type="match status" value="1"/>
</dbReference>
<reference evidence="11 12" key="1">
    <citation type="submission" date="2017-09" db="EMBL/GenBank/DDBJ databases">
        <title>Whole genomes of Flavobacteriaceae.</title>
        <authorList>
            <person name="Stine C."/>
            <person name="Li C."/>
            <person name="Tadesse D."/>
        </authorList>
    </citation>
    <scope>NUCLEOTIDE SEQUENCE [LARGE SCALE GENOMIC DNA]</scope>
    <source>
        <strain evidence="11 12">ATCC 35036</strain>
    </source>
</reference>
<evidence type="ECO:0000256" key="7">
    <source>
        <dbReference type="ARBA" id="ARBA00048741"/>
    </source>
</evidence>
<organism evidence="11 12">
    <name type="scientific">Flavobacterium branchiophilum</name>
    <dbReference type="NCBI Taxonomy" id="55197"/>
    <lineage>
        <taxon>Bacteria</taxon>
        <taxon>Pseudomonadati</taxon>
        <taxon>Bacteroidota</taxon>
        <taxon>Flavobacteriia</taxon>
        <taxon>Flavobacteriales</taxon>
        <taxon>Flavobacteriaceae</taxon>
        <taxon>Flavobacterium</taxon>
    </lineage>
</organism>
<dbReference type="GO" id="GO:0005524">
    <property type="term" value="F:ATP binding"/>
    <property type="evidence" value="ECO:0007669"/>
    <property type="project" value="UniProtKB-KW"/>
</dbReference>